<dbReference type="EMBL" id="AMZN01000177">
    <property type="protein sequence ID" value="ELR68008.1"/>
    <property type="molecule type" value="Genomic_DNA"/>
</dbReference>
<dbReference type="SMART" id="SM00418">
    <property type="entry name" value="HTH_ARSR"/>
    <property type="match status" value="1"/>
</dbReference>
<dbReference type="Proteomes" id="UP000011135">
    <property type="component" value="Unassembled WGS sequence"/>
</dbReference>
<sequence length="112" mass="13283">MNIANYDSFLAIADPHRREILMMLSKEKLPMNSIADRFDISRPAISRHVRVLHATGFIDIEEKGRERICMLNQAGFNEIQDWMDHFEKYWISQLQSLDEFLKKNESINNKKE</sequence>
<dbReference type="InterPro" id="IPR036388">
    <property type="entry name" value="WH-like_DNA-bd_sf"/>
</dbReference>
<dbReference type="Pfam" id="PF01022">
    <property type="entry name" value="HTH_5"/>
    <property type="match status" value="1"/>
</dbReference>
<dbReference type="Gene3D" id="1.10.10.10">
    <property type="entry name" value="Winged helix-like DNA-binding domain superfamily/Winged helix DNA-binding domain"/>
    <property type="match status" value="1"/>
</dbReference>
<evidence type="ECO:0000313" key="3">
    <source>
        <dbReference type="Proteomes" id="UP000011135"/>
    </source>
</evidence>
<dbReference type="PROSITE" id="PS50987">
    <property type="entry name" value="HTH_ARSR_2"/>
    <property type="match status" value="1"/>
</dbReference>
<proteinExistence type="predicted"/>
<dbReference type="eggNOG" id="COG0640">
    <property type="taxonomic scope" value="Bacteria"/>
</dbReference>
<reference evidence="2 3" key="1">
    <citation type="submission" date="2012-12" db="EMBL/GenBank/DDBJ databases">
        <title>Genome assembly of Fulvivirga imtechensis AK7.</title>
        <authorList>
            <person name="Nupur N."/>
            <person name="Khatri I."/>
            <person name="Kumar R."/>
            <person name="Subramanian S."/>
            <person name="Pinnaka A."/>
        </authorList>
    </citation>
    <scope>NUCLEOTIDE SEQUENCE [LARGE SCALE GENOMIC DNA]</scope>
    <source>
        <strain evidence="2 3">AK7</strain>
    </source>
</reference>
<evidence type="ECO:0000259" key="1">
    <source>
        <dbReference type="PROSITE" id="PS50987"/>
    </source>
</evidence>
<dbReference type="SUPFAM" id="SSF46785">
    <property type="entry name" value="Winged helix' DNA-binding domain"/>
    <property type="match status" value="1"/>
</dbReference>
<dbReference type="NCBIfam" id="NF033788">
    <property type="entry name" value="HTH_metalloreg"/>
    <property type="match status" value="1"/>
</dbReference>
<dbReference type="InterPro" id="IPR011991">
    <property type="entry name" value="ArsR-like_HTH"/>
</dbReference>
<dbReference type="InterPro" id="IPR001845">
    <property type="entry name" value="HTH_ArsR_DNA-bd_dom"/>
</dbReference>
<dbReference type="CDD" id="cd00090">
    <property type="entry name" value="HTH_ARSR"/>
    <property type="match status" value="1"/>
</dbReference>
<dbReference type="PANTHER" id="PTHR38600">
    <property type="entry name" value="TRANSCRIPTIONAL REGULATORY PROTEIN"/>
    <property type="match status" value="1"/>
</dbReference>
<dbReference type="PANTHER" id="PTHR38600:SF2">
    <property type="entry name" value="SLL0088 PROTEIN"/>
    <property type="match status" value="1"/>
</dbReference>
<dbReference type="OrthoDB" id="9799175at2"/>
<organism evidence="2 3">
    <name type="scientific">Fulvivirga imtechensis AK7</name>
    <dbReference type="NCBI Taxonomy" id="1237149"/>
    <lineage>
        <taxon>Bacteria</taxon>
        <taxon>Pseudomonadati</taxon>
        <taxon>Bacteroidota</taxon>
        <taxon>Cytophagia</taxon>
        <taxon>Cytophagales</taxon>
        <taxon>Fulvivirgaceae</taxon>
        <taxon>Fulvivirga</taxon>
    </lineage>
</organism>
<dbReference type="STRING" id="1237149.C900_01271"/>
<gene>
    <name evidence="2" type="ORF">C900_01271</name>
</gene>
<feature type="domain" description="HTH arsR-type" evidence="1">
    <location>
        <begin position="1"/>
        <end position="90"/>
    </location>
</feature>
<accession>L8JID0</accession>
<keyword evidence="3" id="KW-1185">Reference proteome</keyword>
<comment type="caution">
    <text evidence="2">The sequence shown here is derived from an EMBL/GenBank/DDBJ whole genome shotgun (WGS) entry which is preliminary data.</text>
</comment>
<dbReference type="RefSeq" id="WP_009583791.1">
    <property type="nucleotide sequence ID" value="NZ_AMZN01000177.1"/>
</dbReference>
<dbReference type="PRINTS" id="PR00778">
    <property type="entry name" value="HTHARSR"/>
</dbReference>
<dbReference type="GO" id="GO:0003700">
    <property type="term" value="F:DNA-binding transcription factor activity"/>
    <property type="evidence" value="ECO:0007669"/>
    <property type="project" value="InterPro"/>
</dbReference>
<name>L8JID0_9BACT</name>
<dbReference type="AlphaFoldDB" id="L8JID0"/>
<protein>
    <submittedName>
        <fullName evidence="2">Transcriptional regulator, ArsR family</fullName>
    </submittedName>
</protein>
<dbReference type="InterPro" id="IPR036390">
    <property type="entry name" value="WH_DNA-bd_sf"/>
</dbReference>
<evidence type="ECO:0000313" key="2">
    <source>
        <dbReference type="EMBL" id="ELR68008.1"/>
    </source>
</evidence>